<dbReference type="Gene3D" id="2.40.30.10">
    <property type="entry name" value="Translation factors"/>
    <property type="match status" value="1"/>
</dbReference>
<gene>
    <name evidence="4" type="ORF">V6N11_015810</name>
</gene>
<evidence type="ECO:0000313" key="5">
    <source>
        <dbReference type="Proteomes" id="UP001396334"/>
    </source>
</evidence>
<dbReference type="PANTHER" id="PTHR23115">
    <property type="entry name" value="TRANSLATION FACTOR"/>
    <property type="match status" value="1"/>
</dbReference>
<keyword evidence="2" id="KW-0342">GTP-binding</keyword>
<comment type="caution">
    <text evidence="4">The sequence shown here is derived from an EMBL/GenBank/DDBJ whole genome shotgun (WGS) entry which is preliminary data.</text>
</comment>
<dbReference type="Proteomes" id="UP001396334">
    <property type="component" value="Unassembled WGS sequence"/>
</dbReference>
<proteinExistence type="predicted"/>
<dbReference type="InterPro" id="IPR000795">
    <property type="entry name" value="T_Tr_GTP-bd_dom"/>
</dbReference>
<reference evidence="4 5" key="1">
    <citation type="journal article" date="2024" name="G3 (Bethesda)">
        <title>Genome assembly of Hibiscus sabdariffa L. provides insights into metabolisms of medicinal natural products.</title>
        <authorList>
            <person name="Kim T."/>
        </authorList>
    </citation>
    <scope>NUCLEOTIDE SEQUENCE [LARGE SCALE GENOMIC DNA]</scope>
    <source>
        <strain evidence="4">TK-2024</strain>
        <tissue evidence="4">Old leaves</tissue>
    </source>
</reference>
<evidence type="ECO:0000313" key="4">
    <source>
        <dbReference type="EMBL" id="KAK9040669.1"/>
    </source>
</evidence>
<dbReference type="SUPFAM" id="SSF52540">
    <property type="entry name" value="P-loop containing nucleoside triphosphate hydrolases"/>
    <property type="match status" value="1"/>
</dbReference>
<keyword evidence="1" id="KW-0547">Nucleotide-binding</keyword>
<evidence type="ECO:0000256" key="2">
    <source>
        <dbReference type="ARBA" id="ARBA00023134"/>
    </source>
</evidence>
<sequence>MAVRHARMEKSLLWPLLTSASPHSWSHDRSFENIILSNKELMAVKDMLFAKEIRANPLFLNIQCDRYALGHSVSKANLCVSKESKDADIMLARDDGQLILTASMTIVEYKNQYQHVAEAKYGCHVLIIDSTTDGFEAGISKDGKNCKHALLAFSLGVKQMICCCNKMDATTPKYLKARYDEIVKKVSSYPKKTGCNTDKIAFVPIFGFEGDNMIERSTNLDWYKGLTLLEARNRINDLKRSSDNSLKLTLQDVYKIDNIGIVPVGSVPDKMHAKDIAVANVLTQQAMICGV</sequence>
<dbReference type="Pfam" id="PF00009">
    <property type="entry name" value="GTP_EFTU"/>
    <property type="match status" value="1"/>
</dbReference>
<feature type="domain" description="Tr-type G" evidence="3">
    <location>
        <begin position="121"/>
        <end position="214"/>
    </location>
</feature>
<accession>A0ABR2TTS0</accession>
<keyword evidence="5" id="KW-1185">Reference proteome</keyword>
<dbReference type="Gene3D" id="3.40.50.300">
    <property type="entry name" value="P-loop containing nucleotide triphosphate hydrolases"/>
    <property type="match status" value="1"/>
</dbReference>
<dbReference type="InterPro" id="IPR027417">
    <property type="entry name" value="P-loop_NTPase"/>
</dbReference>
<dbReference type="InterPro" id="IPR050100">
    <property type="entry name" value="TRAFAC_GTPase_members"/>
</dbReference>
<evidence type="ECO:0000256" key="1">
    <source>
        <dbReference type="ARBA" id="ARBA00022741"/>
    </source>
</evidence>
<evidence type="ECO:0000259" key="3">
    <source>
        <dbReference type="Pfam" id="PF00009"/>
    </source>
</evidence>
<dbReference type="EMBL" id="JBBPBN010000004">
    <property type="protein sequence ID" value="KAK9040669.1"/>
    <property type="molecule type" value="Genomic_DNA"/>
</dbReference>
<protein>
    <recommendedName>
        <fullName evidence="3">Tr-type G domain-containing protein</fullName>
    </recommendedName>
</protein>
<organism evidence="4 5">
    <name type="scientific">Hibiscus sabdariffa</name>
    <name type="common">roselle</name>
    <dbReference type="NCBI Taxonomy" id="183260"/>
    <lineage>
        <taxon>Eukaryota</taxon>
        <taxon>Viridiplantae</taxon>
        <taxon>Streptophyta</taxon>
        <taxon>Embryophyta</taxon>
        <taxon>Tracheophyta</taxon>
        <taxon>Spermatophyta</taxon>
        <taxon>Magnoliopsida</taxon>
        <taxon>eudicotyledons</taxon>
        <taxon>Gunneridae</taxon>
        <taxon>Pentapetalae</taxon>
        <taxon>rosids</taxon>
        <taxon>malvids</taxon>
        <taxon>Malvales</taxon>
        <taxon>Malvaceae</taxon>
        <taxon>Malvoideae</taxon>
        <taxon>Hibiscus</taxon>
    </lineage>
</organism>
<name>A0ABR2TTS0_9ROSI</name>